<dbReference type="EMBL" id="CBTK010000059">
    <property type="protein sequence ID" value="CDH44117.1"/>
    <property type="molecule type" value="Genomic_DNA"/>
</dbReference>
<proteinExistence type="predicted"/>
<protein>
    <submittedName>
        <fullName evidence="2">Uncharacterized protein</fullName>
    </submittedName>
</protein>
<feature type="compositionally biased region" description="Polar residues" evidence="1">
    <location>
        <begin position="20"/>
        <end position="48"/>
    </location>
</feature>
<evidence type="ECO:0000313" key="3">
    <source>
        <dbReference type="Proteomes" id="UP000019184"/>
    </source>
</evidence>
<keyword evidence="3" id="KW-1185">Reference proteome</keyword>
<sequence length="66" mass="6792">MARKQCSPSPVLGTAPGMASGQSQADPVPDATTTPNGRTGRSKLLPSSENAAILKKWLTIAGEMNP</sequence>
<reference evidence="2 3" key="1">
    <citation type="journal article" date="2014" name="ISME J.">
        <title>Candidatus Competibacter-lineage genomes retrieved from metagenomes reveal functional metabolic diversity.</title>
        <authorList>
            <person name="McIlroy S.J."/>
            <person name="Albertsen M."/>
            <person name="Andresen E.K."/>
            <person name="Saunders A.M."/>
            <person name="Kristiansen R."/>
            <person name="Stokholm-Bjerregaard M."/>
            <person name="Nielsen K.L."/>
            <person name="Nielsen P.H."/>
        </authorList>
    </citation>
    <scope>NUCLEOTIDE SEQUENCE [LARGE SCALE GENOMIC DNA]</scope>
    <source>
        <strain evidence="2 3">Run_B_J11</strain>
    </source>
</reference>
<gene>
    <name evidence="2" type="ORF">BN874_1510015</name>
</gene>
<evidence type="ECO:0000313" key="2">
    <source>
        <dbReference type="EMBL" id="CDH44117.1"/>
    </source>
</evidence>
<evidence type="ECO:0000256" key="1">
    <source>
        <dbReference type="SAM" id="MobiDB-lite"/>
    </source>
</evidence>
<feature type="region of interest" description="Disordered" evidence="1">
    <location>
        <begin position="1"/>
        <end position="48"/>
    </location>
</feature>
<dbReference type="AlphaFoldDB" id="A0A7U7G906"/>
<name>A0A7U7G906_9GAMM</name>
<organism evidence="2 3">
    <name type="scientific">Candidatus Contendobacter odensis Run_B_J11</name>
    <dbReference type="NCBI Taxonomy" id="1400861"/>
    <lineage>
        <taxon>Bacteria</taxon>
        <taxon>Pseudomonadati</taxon>
        <taxon>Pseudomonadota</taxon>
        <taxon>Gammaproteobacteria</taxon>
        <taxon>Candidatus Competibacteraceae</taxon>
        <taxon>Candidatus Contendibacter</taxon>
    </lineage>
</organism>
<accession>A0A7U7G906</accession>
<comment type="caution">
    <text evidence="2">The sequence shown here is derived from an EMBL/GenBank/DDBJ whole genome shotgun (WGS) entry which is preliminary data.</text>
</comment>
<dbReference type="Proteomes" id="UP000019184">
    <property type="component" value="Unassembled WGS sequence"/>
</dbReference>